<protein>
    <submittedName>
        <fullName evidence="7">Geranylgeranyl pyrophosphate synthase</fullName>
    </submittedName>
</protein>
<evidence type="ECO:0000256" key="5">
    <source>
        <dbReference type="ARBA" id="ARBA00022842"/>
    </source>
</evidence>
<dbReference type="SFLD" id="SFLDS00005">
    <property type="entry name" value="Isoprenoid_Synthase_Type_I"/>
    <property type="match status" value="1"/>
</dbReference>
<dbReference type="InterPro" id="IPR008949">
    <property type="entry name" value="Isoprenoid_synthase_dom_sf"/>
</dbReference>
<dbReference type="Gene3D" id="1.10.600.10">
    <property type="entry name" value="Farnesyl Diphosphate Synthase"/>
    <property type="match status" value="1"/>
</dbReference>
<comment type="caution">
    <text evidence="7">The sequence shown here is derived from an EMBL/GenBank/DDBJ whole genome shotgun (WGS) entry which is preliminary data.</text>
</comment>
<dbReference type="PROSITE" id="PS00444">
    <property type="entry name" value="POLYPRENYL_SYNTHASE_2"/>
    <property type="match status" value="1"/>
</dbReference>
<dbReference type="Proteomes" id="UP000009877">
    <property type="component" value="Unassembled WGS sequence"/>
</dbReference>
<organism evidence="7 8">
    <name type="scientific">Kocuria palustris PEL</name>
    <dbReference type="NCBI Taxonomy" id="1236550"/>
    <lineage>
        <taxon>Bacteria</taxon>
        <taxon>Bacillati</taxon>
        <taxon>Actinomycetota</taxon>
        <taxon>Actinomycetes</taxon>
        <taxon>Micrococcales</taxon>
        <taxon>Micrococcaceae</taxon>
        <taxon>Kocuria</taxon>
    </lineage>
</organism>
<proteinExistence type="inferred from homology"/>
<keyword evidence="8" id="KW-1185">Reference proteome</keyword>
<keyword evidence="4" id="KW-0479">Metal-binding</keyword>
<dbReference type="SUPFAM" id="SSF48576">
    <property type="entry name" value="Terpenoid synthases"/>
    <property type="match status" value="1"/>
</dbReference>
<evidence type="ECO:0000256" key="3">
    <source>
        <dbReference type="ARBA" id="ARBA00022679"/>
    </source>
</evidence>
<reference evidence="7 8" key="1">
    <citation type="journal article" date="2014" name="Genome Announc.">
        <title>Draft Genome Sequence of Kocuria palustris PEL.</title>
        <authorList>
            <person name="Sharma G."/>
            <person name="Khatri I."/>
            <person name="Subramanian S."/>
        </authorList>
    </citation>
    <scope>NUCLEOTIDE SEQUENCE [LARGE SCALE GENOMIC DNA]</scope>
    <source>
        <strain evidence="7 8">PEL</strain>
    </source>
</reference>
<dbReference type="GO" id="GO:0004659">
    <property type="term" value="F:prenyltransferase activity"/>
    <property type="evidence" value="ECO:0007669"/>
    <property type="project" value="InterPro"/>
</dbReference>
<keyword evidence="5" id="KW-0460">Magnesium</keyword>
<name>M2YED6_9MICC</name>
<evidence type="ECO:0000256" key="4">
    <source>
        <dbReference type="ARBA" id="ARBA00022723"/>
    </source>
</evidence>
<dbReference type="PROSITE" id="PS00723">
    <property type="entry name" value="POLYPRENYL_SYNTHASE_1"/>
    <property type="match status" value="1"/>
</dbReference>
<dbReference type="STRING" id="71999.KPaMU14_12420"/>
<evidence type="ECO:0000256" key="1">
    <source>
        <dbReference type="ARBA" id="ARBA00001946"/>
    </source>
</evidence>
<gene>
    <name evidence="7" type="ORF">C884_02309</name>
</gene>
<evidence type="ECO:0000313" key="7">
    <source>
        <dbReference type="EMBL" id="EME36949.1"/>
    </source>
</evidence>
<dbReference type="EMBL" id="ANHZ02000007">
    <property type="protein sequence ID" value="EME36949.1"/>
    <property type="molecule type" value="Genomic_DNA"/>
</dbReference>
<dbReference type="InterPro" id="IPR033749">
    <property type="entry name" value="Polyprenyl_synt_CS"/>
</dbReference>
<comment type="similarity">
    <text evidence="2 6">Belongs to the FPP/GGPP synthase family.</text>
</comment>
<dbReference type="GO" id="GO:0008299">
    <property type="term" value="P:isoprenoid biosynthetic process"/>
    <property type="evidence" value="ECO:0007669"/>
    <property type="project" value="InterPro"/>
</dbReference>
<dbReference type="Pfam" id="PF00348">
    <property type="entry name" value="polyprenyl_synt"/>
    <property type="match status" value="1"/>
</dbReference>
<dbReference type="GO" id="GO:0046872">
    <property type="term" value="F:metal ion binding"/>
    <property type="evidence" value="ECO:0007669"/>
    <property type="project" value="UniProtKB-KW"/>
</dbReference>
<evidence type="ECO:0000256" key="2">
    <source>
        <dbReference type="ARBA" id="ARBA00006706"/>
    </source>
</evidence>
<keyword evidence="3 6" id="KW-0808">Transferase</keyword>
<comment type="cofactor">
    <cofactor evidence="1">
        <name>Mg(2+)</name>
        <dbReference type="ChEBI" id="CHEBI:18420"/>
    </cofactor>
</comment>
<dbReference type="AlphaFoldDB" id="M2YED6"/>
<sequence length="296" mass="31166">MLHTAFVVHDDVIDGDDTRRGRPNVSGAFEVQARRTGASAAAAQRQGSAAGILAGDLALVSALRLMARSGASAAQTEQLLELLEEAVHATASGELADVRLSRVGEGQALQLQDALRVAELKTSAYSFQLPMQVGAVLADAPWELLEKLAVIGRLVGIGFQLLDDLLGVFGRQELTGKTVISDLREAKPTALLALARGTSCWTELSALIGDPELGEEQADRARDLLTGCGARRAVQDLADQQLDEALHLAARPAVPAELEAVVAQLIERVRGTAISAMTTHSAEGQFGVAPLREQAS</sequence>
<dbReference type="InterPro" id="IPR000092">
    <property type="entry name" value="Polyprenyl_synt"/>
</dbReference>
<evidence type="ECO:0000313" key="8">
    <source>
        <dbReference type="Proteomes" id="UP000009877"/>
    </source>
</evidence>
<dbReference type="PANTHER" id="PTHR12001">
    <property type="entry name" value="GERANYLGERANYL PYROPHOSPHATE SYNTHASE"/>
    <property type="match status" value="1"/>
</dbReference>
<dbReference type="PANTHER" id="PTHR12001:SF85">
    <property type="entry name" value="SHORT CHAIN ISOPRENYL DIPHOSPHATE SYNTHASE"/>
    <property type="match status" value="1"/>
</dbReference>
<evidence type="ECO:0000256" key="6">
    <source>
        <dbReference type="RuleBase" id="RU004466"/>
    </source>
</evidence>
<accession>M2YED6</accession>